<dbReference type="AlphaFoldDB" id="A0A922CWX0"/>
<dbReference type="CDD" id="cd05195">
    <property type="entry name" value="enoyl_red"/>
    <property type="match status" value="1"/>
</dbReference>
<dbReference type="PANTHER" id="PTHR43775">
    <property type="entry name" value="FATTY ACID SYNTHASE"/>
    <property type="match status" value="1"/>
</dbReference>
<reference evidence="2" key="1">
    <citation type="journal article" date="2016" name="Insect Biochem. Mol. Biol.">
        <title>Multifaceted biological insights from a draft genome sequence of the tobacco hornworm moth, Manduca sexta.</title>
        <authorList>
            <person name="Kanost M.R."/>
            <person name="Arrese E.L."/>
            <person name="Cao X."/>
            <person name="Chen Y.R."/>
            <person name="Chellapilla S."/>
            <person name="Goldsmith M.R."/>
            <person name="Grosse-Wilde E."/>
            <person name="Heckel D.G."/>
            <person name="Herndon N."/>
            <person name="Jiang H."/>
            <person name="Papanicolaou A."/>
            <person name="Qu J."/>
            <person name="Soulages J.L."/>
            <person name="Vogel H."/>
            <person name="Walters J."/>
            <person name="Waterhouse R.M."/>
            <person name="Ahn S.J."/>
            <person name="Almeida F.C."/>
            <person name="An C."/>
            <person name="Aqrawi P."/>
            <person name="Bretschneider A."/>
            <person name="Bryant W.B."/>
            <person name="Bucks S."/>
            <person name="Chao H."/>
            <person name="Chevignon G."/>
            <person name="Christen J.M."/>
            <person name="Clarke D.F."/>
            <person name="Dittmer N.T."/>
            <person name="Ferguson L.C.F."/>
            <person name="Garavelou S."/>
            <person name="Gordon K.H.J."/>
            <person name="Gunaratna R.T."/>
            <person name="Han Y."/>
            <person name="Hauser F."/>
            <person name="He Y."/>
            <person name="Heidel-Fischer H."/>
            <person name="Hirsh A."/>
            <person name="Hu Y."/>
            <person name="Jiang H."/>
            <person name="Kalra D."/>
            <person name="Klinner C."/>
            <person name="Konig C."/>
            <person name="Kovar C."/>
            <person name="Kroll A.R."/>
            <person name="Kuwar S.S."/>
            <person name="Lee S.L."/>
            <person name="Lehman R."/>
            <person name="Li K."/>
            <person name="Li Z."/>
            <person name="Liang H."/>
            <person name="Lovelace S."/>
            <person name="Lu Z."/>
            <person name="Mansfield J.H."/>
            <person name="McCulloch K.J."/>
            <person name="Mathew T."/>
            <person name="Morton B."/>
            <person name="Muzny D.M."/>
            <person name="Neunemann D."/>
            <person name="Ongeri F."/>
            <person name="Pauchet Y."/>
            <person name="Pu L.L."/>
            <person name="Pyrousis I."/>
            <person name="Rao X.J."/>
            <person name="Redding A."/>
            <person name="Roesel C."/>
            <person name="Sanchez-Gracia A."/>
            <person name="Schaack S."/>
            <person name="Shukla A."/>
            <person name="Tetreau G."/>
            <person name="Wang Y."/>
            <person name="Xiong G.H."/>
            <person name="Traut W."/>
            <person name="Walsh T.K."/>
            <person name="Worley K.C."/>
            <person name="Wu D."/>
            <person name="Wu W."/>
            <person name="Wu Y.Q."/>
            <person name="Zhang X."/>
            <person name="Zou Z."/>
            <person name="Zucker H."/>
            <person name="Briscoe A.D."/>
            <person name="Burmester T."/>
            <person name="Clem R.J."/>
            <person name="Feyereisen R."/>
            <person name="Grimmelikhuijzen C.J.P."/>
            <person name="Hamodrakas S.J."/>
            <person name="Hansson B.S."/>
            <person name="Huguet E."/>
            <person name="Jermiin L.S."/>
            <person name="Lan Q."/>
            <person name="Lehman H.K."/>
            <person name="Lorenzen M."/>
            <person name="Merzendorfer H."/>
            <person name="Michalopoulos I."/>
            <person name="Morton D.B."/>
            <person name="Muthukrishnan S."/>
            <person name="Oakeshott J.G."/>
            <person name="Palmer W."/>
            <person name="Park Y."/>
            <person name="Passarelli A.L."/>
            <person name="Rozas J."/>
            <person name="Schwartz L.M."/>
            <person name="Smith W."/>
            <person name="Southgate A."/>
            <person name="Vilcinskas A."/>
            <person name="Vogt R."/>
            <person name="Wang P."/>
            <person name="Werren J."/>
            <person name="Yu X.Q."/>
            <person name="Zhou J.J."/>
            <person name="Brown S.J."/>
            <person name="Scherer S.E."/>
            <person name="Richards S."/>
            <person name="Blissard G.W."/>
        </authorList>
    </citation>
    <scope>NUCLEOTIDE SEQUENCE</scope>
</reference>
<dbReference type="InterPro" id="IPR020843">
    <property type="entry name" value="ER"/>
</dbReference>
<dbReference type="InterPro" id="IPR014030">
    <property type="entry name" value="Ketoacyl_synth_N"/>
</dbReference>
<reference evidence="2" key="2">
    <citation type="submission" date="2020-12" db="EMBL/GenBank/DDBJ databases">
        <authorList>
            <person name="Kanost M."/>
        </authorList>
    </citation>
    <scope>NUCLEOTIDE SEQUENCE</scope>
</reference>
<accession>A0A922CWX0</accession>
<dbReference type="Pfam" id="PF00698">
    <property type="entry name" value="Acyl_transf_1"/>
    <property type="match status" value="1"/>
</dbReference>
<dbReference type="PROSITE" id="PS52004">
    <property type="entry name" value="KS3_2"/>
    <property type="match status" value="1"/>
</dbReference>
<dbReference type="EMBL" id="JH668745">
    <property type="protein sequence ID" value="KAG6461434.1"/>
    <property type="molecule type" value="Genomic_DNA"/>
</dbReference>
<dbReference type="Proteomes" id="UP000791440">
    <property type="component" value="Unassembled WGS sequence"/>
</dbReference>
<dbReference type="GO" id="GO:0006633">
    <property type="term" value="P:fatty acid biosynthetic process"/>
    <property type="evidence" value="ECO:0007669"/>
    <property type="project" value="TreeGrafter"/>
</dbReference>
<dbReference type="GO" id="GO:0004312">
    <property type="term" value="F:fatty acid synthase activity"/>
    <property type="evidence" value="ECO:0007669"/>
    <property type="project" value="TreeGrafter"/>
</dbReference>
<sequence>MFANRISYWLNAKGASVAVNASGSSGLLSLEQAYMDLMSGRCDAAIVGASHMTFYAHFSIHYGRVVPLSPDGKTRAFDQNANGLGMSDATIVLFLQKAKDALRVYGELVNVNNQFIQTERVGESDFGFYRNPATTIKFLKSFYDKTEISPDDVEYIEAFGTGVPELDKAELESIDQFFCQKRTNPLLVGSVMSNLGYTEASAGLIAITKVLLGFENGKLAGNLHCTSPRQDVSAIRDGRISIVSEHTDFNRSYAAVNDHSYTDTKDNKTVSLYEKAERVDTSKPPLWFVYSGMGSQWVGMGTQLMRIPIFAAAVERCHQILAPRGVDIVNIITTTDENIFNNILNSFLGIAVIQIGLTDILRHLGIVPDYIIGHSVGELGCGYADGCLTEEEMILAAFSRGKVSLDTPLIKGSMAAVGLGYEQIRPLCPPEIDVACHNGPESCTISGPADAMTKFVAKLTEKGIFAKEVPCSEIAYHSRYIAEAGPGLKKYLLEVIKNPKPRSDKWVSTSVPQSKWNEPEAKYCSAEYHTNNLLNPVLFEETSRLIPADAVLVEVAPHGLLQPILKRSLPSTCRHVALTNRRQKDNVMVLLDAVGQLYMEGFLPNVQALYPKVEFPVSPGTPMLSHLVEWSHIEEWELPSYLTKDRRHTAACEYMISVHDDEYKYTQGNISNKVSTVATGYINLYAGNSATESDDKKYEDYEHKSEEIYEVLKARDYAYSGEFRSIHNIDTSLTKANVKWNDNWAAHIDGMLQLNALRRTYDGISQPSFIRKLVIDVDTHKKKTINIGESTVINAEISDVHDYTRCGGIIMHNLRFRDLPRDNEYKFKLLAPAQDGNMKEIDYLSMDTNDANASHITLQSEIRGDLNSLQWVKTSEPTGPGVKVTVHYAGLNNRDVKEATGTLAQQFSHNSYGMDFSGVTESGTRVMGVVSGGACSSEVRAAPELLWPVPEHWTLEDAATVPLAYAHAFYCLCVKADSLMNKTVLVHGGTGALGQAAIAIALAHGCEVFATVGDLKKAHFLRKLYPALKEDHIGNSRDSSFGDMVLYATKGRGCDIIISSVDAELKDISLKCAGFNGVTFDTVQVLNQESYQYGMFHMTKQRSYIALDFSSIFDTQNYAERTVIFSRLKK</sequence>
<dbReference type="InterPro" id="IPR050091">
    <property type="entry name" value="PKS_NRPS_Biosynth_Enz"/>
</dbReference>
<dbReference type="InterPro" id="IPR020841">
    <property type="entry name" value="PKS_Beta-ketoAc_synthase_dom"/>
</dbReference>
<dbReference type="GO" id="GO:0016491">
    <property type="term" value="F:oxidoreductase activity"/>
    <property type="evidence" value="ECO:0007669"/>
    <property type="project" value="InterPro"/>
</dbReference>
<dbReference type="SMART" id="SM00829">
    <property type="entry name" value="PKS_ER"/>
    <property type="match status" value="1"/>
</dbReference>
<gene>
    <name evidence="2" type="ORF">O3G_MSEX012619</name>
</gene>
<evidence type="ECO:0000313" key="2">
    <source>
        <dbReference type="EMBL" id="KAG6461434.1"/>
    </source>
</evidence>
<keyword evidence="3" id="KW-1185">Reference proteome</keyword>
<dbReference type="PANTHER" id="PTHR43775:SF23">
    <property type="entry name" value="FATTY ACID SYNTHASE 3"/>
    <property type="match status" value="1"/>
</dbReference>
<dbReference type="SMART" id="SM00825">
    <property type="entry name" value="PKS_KS"/>
    <property type="match status" value="1"/>
</dbReference>
<dbReference type="SMART" id="SM00827">
    <property type="entry name" value="PKS_AT"/>
    <property type="match status" value="1"/>
</dbReference>
<dbReference type="Pfam" id="PF00109">
    <property type="entry name" value="ketoacyl-synt"/>
    <property type="match status" value="1"/>
</dbReference>
<proteinExistence type="predicted"/>
<dbReference type="InterPro" id="IPR014043">
    <property type="entry name" value="Acyl_transferase_dom"/>
</dbReference>
<protein>
    <recommendedName>
        <fullName evidence="1">Ketosynthase family 3 (KS3) domain-containing protein</fullName>
    </recommendedName>
</protein>
<dbReference type="InterPro" id="IPR014031">
    <property type="entry name" value="Ketoacyl_synth_C"/>
</dbReference>
<feature type="domain" description="Ketosynthase family 3 (KS3)" evidence="1">
    <location>
        <begin position="1"/>
        <end position="251"/>
    </location>
</feature>
<evidence type="ECO:0000259" key="1">
    <source>
        <dbReference type="PROSITE" id="PS52004"/>
    </source>
</evidence>
<dbReference type="CDD" id="cd00833">
    <property type="entry name" value="PKS"/>
    <property type="match status" value="1"/>
</dbReference>
<comment type="caution">
    <text evidence="2">The sequence shown here is derived from an EMBL/GenBank/DDBJ whole genome shotgun (WGS) entry which is preliminary data.</text>
</comment>
<evidence type="ECO:0000313" key="3">
    <source>
        <dbReference type="Proteomes" id="UP000791440"/>
    </source>
</evidence>
<organism evidence="2 3">
    <name type="scientific">Manduca sexta</name>
    <name type="common">Tobacco hawkmoth</name>
    <name type="synonym">Tobacco hornworm</name>
    <dbReference type="NCBI Taxonomy" id="7130"/>
    <lineage>
        <taxon>Eukaryota</taxon>
        <taxon>Metazoa</taxon>
        <taxon>Ecdysozoa</taxon>
        <taxon>Arthropoda</taxon>
        <taxon>Hexapoda</taxon>
        <taxon>Insecta</taxon>
        <taxon>Pterygota</taxon>
        <taxon>Neoptera</taxon>
        <taxon>Endopterygota</taxon>
        <taxon>Lepidoptera</taxon>
        <taxon>Glossata</taxon>
        <taxon>Ditrysia</taxon>
        <taxon>Bombycoidea</taxon>
        <taxon>Sphingidae</taxon>
        <taxon>Sphinginae</taxon>
        <taxon>Sphingini</taxon>
        <taxon>Manduca</taxon>
    </lineage>
</organism>
<name>A0A922CWX0_MANSE</name>
<dbReference type="Pfam" id="PF02801">
    <property type="entry name" value="Ketoacyl-synt_C"/>
    <property type="match status" value="1"/>
</dbReference>